<evidence type="ECO:0000256" key="3">
    <source>
        <dbReference type="ARBA" id="ARBA00022989"/>
    </source>
</evidence>
<dbReference type="AlphaFoldDB" id="A0AAW1LX74"/>
<dbReference type="GO" id="GO:0015275">
    <property type="term" value="F:stretch-activated, monoatomic cation-selective, calcium channel activity"/>
    <property type="evidence" value="ECO:0007669"/>
    <property type="project" value="TreeGrafter"/>
</dbReference>
<dbReference type="Proteomes" id="UP001458880">
    <property type="component" value="Unassembled WGS sequence"/>
</dbReference>
<comment type="similarity">
    <text evidence="6">Belongs to the NALF family.</text>
</comment>
<reference evidence="7 8" key="1">
    <citation type="journal article" date="2024" name="BMC Genomics">
        <title>De novo assembly and annotation of Popillia japonica's genome with initial clues to its potential as an invasive pest.</title>
        <authorList>
            <person name="Cucini C."/>
            <person name="Boschi S."/>
            <person name="Funari R."/>
            <person name="Cardaioli E."/>
            <person name="Iannotti N."/>
            <person name="Marturano G."/>
            <person name="Paoli F."/>
            <person name="Bruttini M."/>
            <person name="Carapelli A."/>
            <person name="Frati F."/>
            <person name="Nardi F."/>
        </authorList>
    </citation>
    <scope>NUCLEOTIDE SEQUENCE [LARGE SCALE GENOMIC DNA]</scope>
    <source>
        <strain evidence="7">DMR45628</strain>
    </source>
</reference>
<keyword evidence="2" id="KW-0812">Transmembrane</keyword>
<organism evidence="7 8">
    <name type="scientific">Popillia japonica</name>
    <name type="common">Japanese beetle</name>
    <dbReference type="NCBI Taxonomy" id="7064"/>
    <lineage>
        <taxon>Eukaryota</taxon>
        <taxon>Metazoa</taxon>
        <taxon>Ecdysozoa</taxon>
        <taxon>Arthropoda</taxon>
        <taxon>Hexapoda</taxon>
        <taxon>Insecta</taxon>
        <taxon>Pterygota</taxon>
        <taxon>Neoptera</taxon>
        <taxon>Endopterygota</taxon>
        <taxon>Coleoptera</taxon>
        <taxon>Polyphaga</taxon>
        <taxon>Scarabaeiformia</taxon>
        <taxon>Scarabaeidae</taxon>
        <taxon>Rutelinae</taxon>
        <taxon>Popillia</taxon>
    </lineage>
</organism>
<dbReference type="GO" id="GO:0098703">
    <property type="term" value="P:calcium ion import across plasma membrane"/>
    <property type="evidence" value="ECO:0007669"/>
    <property type="project" value="TreeGrafter"/>
</dbReference>
<proteinExistence type="inferred from homology"/>
<dbReference type="InterPro" id="IPR055288">
    <property type="entry name" value="NALCN_aux_factor_1/2"/>
</dbReference>
<keyword evidence="8" id="KW-1185">Reference proteome</keyword>
<evidence type="ECO:0008006" key="9">
    <source>
        <dbReference type="Google" id="ProtNLM"/>
    </source>
</evidence>
<evidence type="ECO:0000256" key="1">
    <source>
        <dbReference type="ARBA" id="ARBA00004141"/>
    </source>
</evidence>
<evidence type="ECO:0000313" key="8">
    <source>
        <dbReference type="Proteomes" id="UP001458880"/>
    </source>
</evidence>
<keyword evidence="3" id="KW-1133">Transmembrane helix</keyword>
<comment type="caution">
    <text evidence="7">The sequence shown here is derived from an EMBL/GenBank/DDBJ whole genome shotgun (WGS) entry which is preliminary data.</text>
</comment>
<dbReference type="PANTHER" id="PTHR15819:SF11">
    <property type="entry name" value="MID1, ISOFORM A"/>
    <property type="match status" value="1"/>
</dbReference>
<comment type="subcellular location">
    <subcellularLocation>
        <location evidence="1">Membrane</location>
        <topology evidence="1">Multi-pass membrane protein</topology>
    </subcellularLocation>
</comment>
<dbReference type="PANTHER" id="PTHR15819">
    <property type="entry name" value="TRANSMEMBRANE PROTEIN FAM155"/>
    <property type="match status" value="1"/>
</dbReference>
<accession>A0AAW1LX74</accession>
<evidence type="ECO:0000313" key="7">
    <source>
        <dbReference type="EMBL" id="KAK9738585.1"/>
    </source>
</evidence>
<protein>
    <recommendedName>
        <fullName evidence="9">FZ domain-containing protein</fullName>
    </recommendedName>
</protein>
<dbReference type="EMBL" id="JASPKY010000085">
    <property type="protein sequence ID" value="KAK9738585.1"/>
    <property type="molecule type" value="Genomic_DNA"/>
</dbReference>
<keyword evidence="5" id="KW-0325">Glycoprotein</keyword>
<evidence type="ECO:0000256" key="6">
    <source>
        <dbReference type="ARBA" id="ARBA00029445"/>
    </source>
</evidence>
<evidence type="ECO:0000256" key="2">
    <source>
        <dbReference type="ARBA" id="ARBA00022692"/>
    </source>
</evidence>
<keyword evidence="4" id="KW-0472">Membrane</keyword>
<sequence>MNALEHTPSEFSKGTKDNCEIQDTVEMEAYRRWVCSSLVPNFVGPDLRVRPCLNVCQNVEQQCPYMLPGDRAPAHPTQYAGEPTFLCLGRCQKYNLI</sequence>
<name>A0AAW1LX74_POPJA</name>
<dbReference type="GO" id="GO:0005886">
    <property type="term" value="C:plasma membrane"/>
    <property type="evidence" value="ECO:0007669"/>
    <property type="project" value="TreeGrafter"/>
</dbReference>
<evidence type="ECO:0000256" key="4">
    <source>
        <dbReference type="ARBA" id="ARBA00023136"/>
    </source>
</evidence>
<evidence type="ECO:0000256" key="5">
    <source>
        <dbReference type="ARBA" id="ARBA00023180"/>
    </source>
</evidence>
<gene>
    <name evidence="7" type="ORF">QE152_g9739</name>
</gene>